<comment type="caution">
    <text evidence="2">The sequence shown here is derived from an EMBL/GenBank/DDBJ whole genome shotgun (WGS) entry which is preliminary data.</text>
</comment>
<accession>A0A8S1RP94</accession>
<proteinExistence type="predicted"/>
<keyword evidence="1" id="KW-0812">Transmembrane</keyword>
<evidence type="ECO:0000256" key="1">
    <source>
        <dbReference type="SAM" id="Phobius"/>
    </source>
</evidence>
<sequence length="90" mass="10517">MNQPQQLQRILMKVLFLNQLLCKQIQILGCQNCCFCLVGVPLGMNIIWVFLIYGKKNFINPSRLEMGSIILYQYIKKVLKINQKKNNLKS</sequence>
<keyword evidence="1" id="KW-1133">Transmembrane helix</keyword>
<reference evidence="2" key="1">
    <citation type="submission" date="2021-01" db="EMBL/GenBank/DDBJ databases">
        <authorList>
            <consortium name="Genoscope - CEA"/>
            <person name="William W."/>
        </authorList>
    </citation>
    <scope>NUCLEOTIDE SEQUENCE</scope>
</reference>
<protein>
    <recommendedName>
        <fullName evidence="4">Transmembrane protein</fullName>
    </recommendedName>
</protein>
<dbReference type="Proteomes" id="UP000692954">
    <property type="component" value="Unassembled WGS sequence"/>
</dbReference>
<evidence type="ECO:0008006" key="4">
    <source>
        <dbReference type="Google" id="ProtNLM"/>
    </source>
</evidence>
<name>A0A8S1RP94_9CILI</name>
<evidence type="ECO:0000313" key="2">
    <source>
        <dbReference type="EMBL" id="CAD8129193.1"/>
    </source>
</evidence>
<dbReference type="OrthoDB" id="207084at2759"/>
<organism evidence="2 3">
    <name type="scientific">Paramecium sonneborni</name>
    <dbReference type="NCBI Taxonomy" id="65129"/>
    <lineage>
        <taxon>Eukaryota</taxon>
        <taxon>Sar</taxon>
        <taxon>Alveolata</taxon>
        <taxon>Ciliophora</taxon>
        <taxon>Intramacronucleata</taxon>
        <taxon>Oligohymenophorea</taxon>
        <taxon>Peniculida</taxon>
        <taxon>Parameciidae</taxon>
        <taxon>Paramecium</taxon>
    </lineage>
</organism>
<keyword evidence="1" id="KW-0472">Membrane</keyword>
<dbReference type="AlphaFoldDB" id="A0A8S1RP94"/>
<keyword evidence="3" id="KW-1185">Reference proteome</keyword>
<evidence type="ECO:0000313" key="3">
    <source>
        <dbReference type="Proteomes" id="UP000692954"/>
    </source>
</evidence>
<gene>
    <name evidence="2" type="ORF">PSON_ATCC_30995.1.T2100008</name>
</gene>
<dbReference type="EMBL" id="CAJJDN010000210">
    <property type="protein sequence ID" value="CAD8129193.1"/>
    <property type="molecule type" value="Genomic_DNA"/>
</dbReference>
<feature type="transmembrane region" description="Helical" evidence="1">
    <location>
        <begin position="25"/>
        <end position="53"/>
    </location>
</feature>